<dbReference type="GeneID" id="78249722"/>
<dbReference type="PANTHER" id="PTHR34406:SF1">
    <property type="entry name" value="PROTEIN YCEI"/>
    <property type="match status" value="1"/>
</dbReference>
<feature type="domain" description="Lipid/polyisoprenoid-binding YceI-like" evidence="2">
    <location>
        <begin position="58"/>
        <end position="229"/>
    </location>
</feature>
<sequence>MKPVSRSPFVVLTIVAIVLLAFASVGPVVYKALTSTGIKTGEIHTDGALPASTDMEGTWEVIHGSGANMTSVGYTFHEILPGEDKDTSGSTHDVTGTVTVTGTQLTQAKIVVAMDTLETDVEKRDINVRRGILHTEDYPEAVFAVDKPVSIDGITEDGTVGHVTVPGVLTLHGVSKNVDAPLDILRTGNRVIIGGTVPINRLDFDVQTPEFVAAVIDEQGELNIRLTLEKV</sequence>
<evidence type="ECO:0000259" key="2">
    <source>
        <dbReference type="SMART" id="SM00867"/>
    </source>
</evidence>
<dbReference type="eggNOG" id="COG2353">
    <property type="taxonomic scope" value="Bacteria"/>
</dbReference>
<dbReference type="Proteomes" id="UP000016943">
    <property type="component" value="Chromosome"/>
</dbReference>
<name>U3GZ90_9CORY</name>
<dbReference type="KEGG" id="caz:CARG_04665"/>
<dbReference type="OrthoDB" id="117810at2"/>
<dbReference type="PATRIC" id="fig|1348662.3.peg.916"/>
<dbReference type="HOGENOM" id="CLU_099007_0_0_11"/>
<dbReference type="Gene3D" id="2.40.128.110">
    <property type="entry name" value="Lipid/polyisoprenoid-binding, YceI-like"/>
    <property type="match status" value="1"/>
</dbReference>
<dbReference type="Pfam" id="PF04264">
    <property type="entry name" value="YceI"/>
    <property type="match status" value="1"/>
</dbReference>
<keyword evidence="4" id="KW-1185">Reference proteome</keyword>
<accession>U3GZ90</accession>
<gene>
    <name evidence="3" type="ORF">CARG_04665</name>
</gene>
<evidence type="ECO:0000313" key="3">
    <source>
        <dbReference type="EMBL" id="AGU15072.1"/>
    </source>
</evidence>
<evidence type="ECO:0000313" key="4">
    <source>
        <dbReference type="Proteomes" id="UP000016943"/>
    </source>
</evidence>
<evidence type="ECO:0000256" key="1">
    <source>
        <dbReference type="ARBA" id="ARBA00008812"/>
    </source>
</evidence>
<organism evidence="3 4">
    <name type="scientific">Corynebacterium argentoratense DSM 44202</name>
    <dbReference type="NCBI Taxonomy" id="1348662"/>
    <lineage>
        <taxon>Bacteria</taxon>
        <taxon>Bacillati</taxon>
        <taxon>Actinomycetota</taxon>
        <taxon>Actinomycetes</taxon>
        <taxon>Mycobacteriales</taxon>
        <taxon>Corynebacteriaceae</taxon>
        <taxon>Corynebacterium</taxon>
    </lineage>
</organism>
<dbReference type="PANTHER" id="PTHR34406">
    <property type="entry name" value="PROTEIN YCEI"/>
    <property type="match status" value="1"/>
</dbReference>
<dbReference type="InterPro" id="IPR007372">
    <property type="entry name" value="Lipid/polyisoprenoid-bd_YceI"/>
</dbReference>
<proteinExistence type="inferred from homology"/>
<dbReference type="EMBL" id="CP006365">
    <property type="protein sequence ID" value="AGU15072.1"/>
    <property type="molecule type" value="Genomic_DNA"/>
</dbReference>
<dbReference type="InterPro" id="IPR036761">
    <property type="entry name" value="TTHA0802/YceI-like_sf"/>
</dbReference>
<reference evidence="3 4" key="1">
    <citation type="journal article" date="2013" name="Genome Announc.">
        <title>Whole-Genome Sequence of the Clinical Strain Corynebacterium argentoratense DSM 44202, Isolated from a Human Throat Specimen.</title>
        <authorList>
            <person name="Bomholt C."/>
            <person name="Glaub A."/>
            <person name="Gravermann K."/>
            <person name="Albersmeier A."/>
            <person name="Brinkrolf K."/>
            <person name="Ruckert C."/>
            <person name="Tauch A."/>
        </authorList>
    </citation>
    <scope>NUCLEOTIDE SEQUENCE [LARGE SCALE GENOMIC DNA]</scope>
    <source>
        <strain evidence="3">DSM 44202</strain>
    </source>
</reference>
<dbReference type="RefSeq" id="WP_020976224.1">
    <property type="nucleotide sequence ID" value="NC_022198.1"/>
</dbReference>
<dbReference type="AlphaFoldDB" id="U3GZ90"/>
<dbReference type="SMART" id="SM00867">
    <property type="entry name" value="YceI"/>
    <property type="match status" value="1"/>
</dbReference>
<comment type="similarity">
    <text evidence="1">Belongs to the UPF0312 family.</text>
</comment>
<protein>
    <recommendedName>
        <fullName evidence="2">Lipid/polyisoprenoid-binding YceI-like domain-containing protein</fullName>
    </recommendedName>
</protein>
<dbReference type="SUPFAM" id="SSF101874">
    <property type="entry name" value="YceI-like"/>
    <property type="match status" value="1"/>
</dbReference>
<dbReference type="STRING" id="1348662.CARG_04665"/>